<gene>
    <name evidence="1" type="ORF">MBUL_00729</name>
</gene>
<dbReference type="EMBL" id="LR743504">
    <property type="protein sequence ID" value="CAA2100552.1"/>
    <property type="molecule type" value="Genomic_DNA"/>
</dbReference>
<reference evidence="1" key="1">
    <citation type="submission" date="2019-12" db="EMBL/GenBank/DDBJ databases">
        <authorList>
            <person name="Cremers G."/>
        </authorList>
    </citation>
    <scope>NUCLEOTIDE SEQUENCE</scope>
    <source>
        <strain evidence="1">Mbul1</strain>
    </source>
</reference>
<dbReference type="Gene3D" id="3.40.50.300">
    <property type="entry name" value="P-loop containing nucleotide triphosphate hydrolases"/>
    <property type="match status" value="2"/>
</dbReference>
<name>A0A679IW80_9HYPH</name>
<proteinExistence type="predicted"/>
<dbReference type="REBASE" id="371045">
    <property type="entry name" value="Mbu11ORF728P"/>
</dbReference>
<dbReference type="SUPFAM" id="SSF52540">
    <property type="entry name" value="P-loop containing nucleoside triphosphate hydrolases"/>
    <property type="match status" value="2"/>
</dbReference>
<evidence type="ECO:0000313" key="1">
    <source>
        <dbReference type="EMBL" id="CAA2100552.1"/>
    </source>
</evidence>
<protein>
    <recommendedName>
        <fullName evidence="2">Helicase/UvrB N-terminal domain-containing protein</fullName>
    </recommendedName>
</protein>
<accession>A0A679IW80</accession>
<organism evidence="1">
    <name type="scientific">Methylobacterium bullatum</name>
    <dbReference type="NCBI Taxonomy" id="570505"/>
    <lineage>
        <taxon>Bacteria</taxon>
        <taxon>Pseudomonadati</taxon>
        <taxon>Pseudomonadota</taxon>
        <taxon>Alphaproteobacteria</taxon>
        <taxon>Hyphomicrobiales</taxon>
        <taxon>Methylobacteriaceae</taxon>
        <taxon>Methylobacterium</taxon>
    </lineage>
</organism>
<sequence length="778" mass="87186">MRALGFQQDASRQIARRFGEYVRDPLTISRTRTVPFFQLLVSITGSGKTLILADAVSQMQAYLPRQPVVLWLSKGRVVVWQTYANLAHGRYADNVPGFVTKPLLEVAPSDIEDAATPLLLVATVGKFAQRDQNDSDLRIYQAQLDLADESLWTMLKRRRANDATRRPLIVVYDEGQNLTDLQTERLLELDPDALVSASATPSVPKALEWIMNRLRHDKVWKEADFSTTVSSASVVAEGLVKRRISIGGYVTPMETAVDAMLQDMRDATVAAAELDEPFRPKAIYVSSTNTVDGVPASEDVRKPFEQRQARPIVIWRHLVASGVDPAKIAVYSQLRFEKDTPPPKSFRLFGAGDRDYDRFTAGNFEHIIFNLSLQEGWDDPMCGFAYIDKEMASARQITQVIGRVLRQPRATHFPDPILNTAHFYIRADERGIFENIIDEIGRELASEHPSVEFQVRTENLRATAYRETPSRQRLVPTVGLYTGPAREAIRGIVGRMLNFRPGNEDTVGQGARMQVLQEIGAGGRIDYEWIEIEHSNRLSARTIFRREVQRLFPGGARRGGGPVNLVDIELPKFDALVEITSPAADHVRSIAAQVVSAFVDNSRLIQNDDDRPYAVGPVAVDPVTALPFTNALHARYSGLNDFELAIARALDRTQRVWCRNPEGSGYHIPLLDRGPTGVFFPDFLVWLDRIVVAVETKGDHLFSEDSRRKLFEIASTGERSRMVIRMITEGQWSVAPGGQVSRNGRTGFTSWRQDAGRLVPIHHDDARNAVETVLRIDD</sequence>
<evidence type="ECO:0008006" key="2">
    <source>
        <dbReference type="Google" id="ProtNLM"/>
    </source>
</evidence>
<dbReference type="AlphaFoldDB" id="A0A679IW80"/>
<dbReference type="InterPro" id="IPR027417">
    <property type="entry name" value="P-loop_NTPase"/>
</dbReference>